<dbReference type="GO" id="GO:0006935">
    <property type="term" value="P:chemotaxis"/>
    <property type="evidence" value="ECO:0007669"/>
    <property type="project" value="InterPro"/>
</dbReference>
<dbReference type="InterPro" id="IPR024181">
    <property type="entry name" value="Chemotax_regulator_CheV"/>
</dbReference>
<dbReference type="Pfam" id="PF00072">
    <property type="entry name" value="Response_reg"/>
    <property type="match status" value="1"/>
</dbReference>
<dbReference type="SUPFAM" id="SSF50341">
    <property type="entry name" value="CheW-like"/>
    <property type="match status" value="1"/>
</dbReference>
<protein>
    <submittedName>
        <fullName evidence="4">Chemotaxis protein CheV</fullName>
    </submittedName>
</protein>
<organism evidence="4">
    <name type="scientific">uncultured delta proteobacterium</name>
    <dbReference type="NCBI Taxonomy" id="34034"/>
    <lineage>
        <taxon>Bacteria</taxon>
        <taxon>Deltaproteobacteria</taxon>
        <taxon>environmental samples</taxon>
    </lineage>
</organism>
<evidence type="ECO:0000256" key="1">
    <source>
        <dbReference type="PROSITE-ProRule" id="PRU00169"/>
    </source>
</evidence>
<dbReference type="InterPro" id="IPR002545">
    <property type="entry name" value="CheW-lke_dom"/>
</dbReference>
<gene>
    <name evidence="4" type="primary">cheV</name>
    <name evidence="4" type="ORF">KL86DPRO_20301</name>
</gene>
<dbReference type="SUPFAM" id="SSF52172">
    <property type="entry name" value="CheY-like"/>
    <property type="match status" value="1"/>
</dbReference>
<dbReference type="SMART" id="SM00448">
    <property type="entry name" value="REC"/>
    <property type="match status" value="1"/>
</dbReference>
<dbReference type="InterPro" id="IPR001789">
    <property type="entry name" value="Sig_transdc_resp-reg_receiver"/>
</dbReference>
<dbReference type="PROSITE" id="PS50851">
    <property type="entry name" value="CHEW"/>
    <property type="match status" value="1"/>
</dbReference>
<proteinExistence type="predicted"/>
<accession>A0A212JYB6</accession>
<dbReference type="Gene3D" id="3.40.50.2300">
    <property type="match status" value="1"/>
</dbReference>
<dbReference type="InterPro" id="IPR011006">
    <property type="entry name" value="CheY-like_superfamily"/>
</dbReference>
<sequence length="319" mass="35199">MTQEISVLDAASNELEIIEFYIEEVLADGSRYTSYFGMNVAKVLSIIRRPVVTGVPGNHHPAALGTFNLRGRVLPLVDLAMWLGKKTEVNDNWKVIVTEFAGWTTAFLVSGVTRIHRMTWSQVEPPGKHLQTFSHDCITGVVRFENRIVFLLDMEQVISSMNPKLSMEAQTEHVDAAGIGEGYTILMADDSASVRHTIAKALARAGFTVIQTTCGREAWDELVDIKKTAAAENKPLTEFVNLIISDIEMPEMDGHALTRKIKDDPELKTLPVILFSSLISEVVLEKGRQAGADAQLSKPDLPELALRAGKIIKEFQGGK</sequence>
<evidence type="ECO:0000313" key="4">
    <source>
        <dbReference type="EMBL" id="SBW04352.1"/>
    </source>
</evidence>
<feature type="domain" description="CheW-like" evidence="3">
    <location>
        <begin position="14"/>
        <end position="163"/>
    </location>
</feature>
<dbReference type="AlphaFoldDB" id="A0A212JYB6"/>
<feature type="domain" description="Response regulatory" evidence="2">
    <location>
        <begin position="184"/>
        <end position="313"/>
    </location>
</feature>
<dbReference type="Pfam" id="PF01584">
    <property type="entry name" value="CheW"/>
    <property type="match status" value="1"/>
</dbReference>
<name>A0A212JYB6_9DELT</name>
<dbReference type="GO" id="GO:0000160">
    <property type="term" value="P:phosphorelay signal transduction system"/>
    <property type="evidence" value="ECO:0007669"/>
    <property type="project" value="InterPro"/>
</dbReference>
<evidence type="ECO:0000259" key="2">
    <source>
        <dbReference type="PROSITE" id="PS50110"/>
    </source>
</evidence>
<dbReference type="Gene3D" id="2.30.30.40">
    <property type="entry name" value="SH3 Domains"/>
    <property type="match status" value="1"/>
</dbReference>
<evidence type="ECO:0000259" key="3">
    <source>
        <dbReference type="PROSITE" id="PS50851"/>
    </source>
</evidence>
<keyword evidence="1" id="KW-0597">Phosphoprotein</keyword>
<dbReference type="PANTHER" id="PTHR47233:SF3">
    <property type="entry name" value="CHEMOTAXIS PROTEIN CHEV"/>
    <property type="match status" value="1"/>
</dbReference>
<dbReference type="Gene3D" id="2.40.50.180">
    <property type="entry name" value="CheA-289, Domain 4"/>
    <property type="match status" value="1"/>
</dbReference>
<dbReference type="PROSITE" id="PS50110">
    <property type="entry name" value="RESPONSE_REGULATORY"/>
    <property type="match status" value="1"/>
</dbReference>
<dbReference type="EMBL" id="FLUQ01000002">
    <property type="protein sequence ID" value="SBW04352.1"/>
    <property type="molecule type" value="Genomic_DNA"/>
</dbReference>
<reference evidence="4" key="1">
    <citation type="submission" date="2016-04" db="EMBL/GenBank/DDBJ databases">
        <authorList>
            <person name="Evans L.H."/>
            <person name="Alamgir A."/>
            <person name="Owens N."/>
            <person name="Weber N.D."/>
            <person name="Virtaneva K."/>
            <person name="Barbian K."/>
            <person name="Babar A."/>
            <person name="Rosenke K."/>
        </authorList>
    </citation>
    <scope>NUCLEOTIDE SEQUENCE</scope>
    <source>
        <strain evidence="4">86</strain>
    </source>
</reference>
<dbReference type="InterPro" id="IPR036061">
    <property type="entry name" value="CheW-like_dom_sf"/>
</dbReference>
<dbReference type="PANTHER" id="PTHR47233">
    <property type="entry name" value="CHEMOTAXIS PROTEIN CHEV"/>
    <property type="match status" value="1"/>
</dbReference>
<dbReference type="PIRSF" id="PIRSF002867">
    <property type="entry name" value="CheV"/>
    <property type="match status" value="1"/>
</dbReference>
<dbReference type="SMART" id="SM00260">
    <property type="entry name" value="CheW"/>
    <property type="match status" value="1"/>
</dbReference>
<feature type="modified residue" description="4-aspartylphosphate" evidence="1">
    <location>
        <position position="246"/>
    </location>
</feature>